<accession>A0A444Z645</accession>
<proteinExistence type="predicted"/>
<comment type="caution">
    <text evidence="1">The sequence shown here is derived from an EMBL/GenBank/DDBJ whole genome shotgun (WGS) entry which is preliminary data.</text>
</comment>
<evidence type="ECO:0000313" key="1">
    <source>
        <dbReference type="EMBL" id="RYR09641.1"/>
    </source>
</evidence>
<evidence type="ECO:0000313" key="2">
    <source>
        <dbReference type="Proteomes" id="UP000289738"/>
    </source>
</evidence>
<dbReference type="STRING" id="3818.A0A444Z645"/>
<protein>
    <submittedName>
        <fullName evidence="1">Uncharacterized protein</fullName>
    </submittedName>
</protein>
<dbReference type="Proteomes" id="UP000289738">
    <property type="component" value="Chromosome B05"/>
</dbReference>
<sequence>MHMCRFADFHPLVHFMRDGGTLCVTTRNPLVDKRLVLKDSGIHLILEGDDDYGGDESSVEPSLKSVSEKMAEFFNSVEDAYDPEAGLVTYMTMESRSRLRLTIHPISRKAVGDFRRAVVGGSCAVEEQRRSSPALKGCVPKRSRGGIRRRRRRANRRGLGTEFLVYLVSAEYVSSNSDYGKGCSYHEISILGVSLAYSVISMFLSRWEGGCYLVYNFFRFAVSSTQGSSHKFVDKPFPIMQMVFSLYVGHNLTNSFQRGESELLATGWAV</sequence>
<name>A0A444Z645_ARAHY</name>
<gene>
    <name evidence="1" type="ORF">Ahy_B05g078025</name>
</gene>
<dbReference type="EMBL" id="SDMP01000015">
    <property type="protein sequence ID" value="RYR09641.1"/>
    <property type="molecule type" value="Genomic_DNA"/>
</dbReference>
<reference evidence="1 2" key="1">
    <citation type="submission" date="2019-01" db="EMBL/GenBank/DDBJ databases">
        <title>Sequencing of cultivated peanut Arachis hypogaea provides insights into genome evolution and oil improvement.</title>
        <authorList>
            <person name="Chen X."/>
        </authorList>
    </citation>
    <scope>NUCLEOTIDE SEQUENCE [LARGE SCALE GENOMIC DNA]</scope>
    <source>
        <strain evidence="2">cv. Fuhuasheng</strain>
        <tissue evidence="1">Leaves</tissue>
    </source>
</reference>
<dbReference type="AlphaFoldDB" id="A0A444Z645"/>
<organism evidence="1 2">
    <name type="scientific">Arachis hypogaea</name>
    <name type="common">Peanut</name>
    <dbReference type="NCBI Taxonomy" id="3818"/>
    <lineage>
        <taxon>Eukaryota</taxon>
        <taxon>Viridiplantae</taxon>
        <taxon>Streptophyta</taxon>
        <taxon>Embryophyta</taxon>
        <taxon>Tracheophyta</taxon>
        <taxon>Spermatophyta</taxon>
        <taxon>Magnoliopsida</taxon>
        <taxon>eudicotyledons</taxon>
        <taxon>Gunneridae</taxon>
        <taxon>Pentapetalae</taxon>
        <taxon>rosids</taxon>
        <taxon>fabids</taxon>
        <taxon>Fabales</taxon>
        <taxon>Fabaceae</taxon>
        <taxon>Papilionoideae</taxon>
        <taxon>50 kb inversion clade</taxon>
        <taxon>dalbergioids sensu lato</taxon>
        <taxon>Dalbergieae</taxon>
        <taxon>Pterocarpus clade</taxon>
        <taxon>Arachis</taxon>
    </lineage>
</organism>
<keyword evidence="2" id="KW-1185">Reference proteome</keyword>